<dbReference type="Pfam" id="PF10346">
    <property type="entry name" value="Con-6"/>
    <property type="match status" value="1"/>
</dbReference>
<dbReference type="InterPro" id="IPR018824">
    <property type="entry name" value="Conidiation-specific_6"/>
</dbReference>
<sequence>MADNSQKSSERVAAGLKGTLNNPNVFEGAKERASERLKNMGIEEQELAKDSSATFVDGVDDETNVEAESRAPIVLGDDVEDAEYESKPVTAEEKDDLDLEN</sequence>
<accession>A0A9W8ZVT0</accession>
<keyword evidence="3" id="KW-1185">Reference proteome</keyword>
<evidence type="ECO:0000313" key="2">
    <source>
        <dbReference type="EMBL" id="KAJ4468338.1"/>
    </source>
</evidence>
<gene>
    <name evidence="2" type="ORF">J3R30DRAFT_1704960</name>
</gene>
<name>A0A9W8ZVT0_9AGAR</name>
<dbReference type="OrthoDB" id="5419162at2759"/>
<dbReference type="AlphaFoldDB" id="A0A9W8ZVT0"/>
<organism evidence="2 3">
    <name type="scientific">Lentinula aciculospora</name>
    <dbReference type="NCBI Taxonomy" id="153920"/>
    <lineage>
        <taxon>Eukaryota</taxon>
        <taxon>Fungi</taxon>
        <taxon>Dikarya</taxon>
        <taxon>Basidiomycota</taxon>
        <taxon>Agaricomycotina</taxon>
        <taxon>Agaricomycetes</taxon>
        <taxon>Agaricomycetidae</taxon>
        <taxon>Agaricales</taxon>
        <taxon>Marasmiineae</taxon>
        <taxon>Omphalotaceae</taxon>
        <taxon>Lentinula</taxon>
    </lineage>
</organism>
<proteinExistence type="predicted"/>
<feature type="region of interest" description="Disordered" evidence="1">
    <location>
        <begin position="1"/>
        <end position="24"/>
    </location>
</feature>
<protein>
    <recommendedName>
        <fullName evidence="4">Conidiation-specific protein 6</fullName>
    </recommendedName>
</protein>
<dbReference type="EMBL" id="JAOTPV010000037">
    <property type="protein sequence ID" value="KAJ4468338.1"/>
    <property type="molecule type" value="Genomic_DNA"/>
</dbReference>
<evidence type="ECO:0008006" key="4">
    <source>
        <dbReference type="Google" id="ProtNLM"/>
    </source>
</evidence>
<evidence type="ECO:0000256" key="1">
    <source>
        <dbReference type="SAM" id="MobiDB-lite"/>
    </source>
</evidence>
<feature type="region of interest" description="Disordered" evidence="1">
    <location>
        <begin position="61"/>
        <end position="101"/>
    </location>
</feature>
<evidence type="ECO:0000313" key="3">
    <source>
        <dbReference type="Proteomes" id="UP001150266"/>
    </source>
</evidence>
<dbReference type="Proteomes" id="UP001150266">
    <property type="component" value="Unassembled WGS sequence"/>
</dbReference>
<comment type="caution">
    <text evidence="2">The sequence shown here is derived from an EMBL/GenBank/DDBJ whole genome shotgun (WGS) entry which is preliminary data.</text>
</comment>
<reference evidence="2" key="1">
    <citation type="submission" date="2022-08" db="EMBL/GenBank/DDBJ databases">
        <title>A Global Phylogenomic Analysis of the Shiitake Genus Lentinula.</title>
        <authorList>
            <consortium name="DOE Joint Genome Institute"/>
            <person name="Sierra-Patev S."/>
            <person name="Min B."/>
            <person name="Naranjo-Ortiz M."/>
            <person name="Looney B."/>
            <person name="Konkel Z."/>
            <person name="Slot J.C."/>
            <person name="Sakamoto Y."/>
            <person name="Steenwyk J.L."/>
            <person name="Rokas A."/>
            <person name="Carro J."/>
            <person name="Camarero S."/>
            <person name="Ferreira P."/>
            <person name="Molpeceres G."/>
            <person name="Ruiz-Duenas F.J."/>
            <person name="Serrano A."/>
            <person name="Henrissat B."/>
            <person name="Drula E."/>
            <person name="Hughes K.W."/>
            <person name="Mata J.L."/>
            <person name="Ishikawa N.K."/>
            <person name="Vargas-Isla R."/>
            <person name="Ushijima S."/>
            <person name="Smith C.A."/>
            <person name="Ahrendt S."/>
            <person name="Andreopoulos W."/>
            <person name="He G."/>
            <person name="Labutti K."/>
            <person name="Lipzen A."/>
            <person name="Ng V."/>
            <person name="Riley R."/>
            <person name="Sandor L."/>
            <person name="Barry K."/>
            <person name="Martinez A.T."/>
            <person name="Xiao Y."/>
            <person name="Gibbons J.G."/>
            <person name="Terashima K."/>
            <person name="Grigoriev I.V."/>
            <person name="Hibbett D.S."/>
        </authorList>
    </citation>
    <scope>NUCLEOTIDE SEQUENCE</scope>
    <source>
        <strain evidence="2">JLM2183</strain>
    </source>
</reference>